<name>A0AAN6F3I2_9PEZI</name>
<evidence type="ECO:0000313" key="1">
    <source>
        <dbReference type="EMBL" id="KAK0302653.1"/>
    </source>
</evidence>
<accession>A0AAN6F3I2</accession>
<sequence>MSLTPPYEDKYMPFNTPVGSGMMQAEPITTPWNGESKIGLALGALVPSLRTRE</sequence>
<comment type="caution">
    <text evidence="1">The sequence shown here is derived from an EMBL/GenBank/DDBJ whole genome shotgun (WGS) entry which is preliminary data.</text>
</comment>
<proteinExistence type="predicted"/>
<protein>
    <submittedName>
        <fullName evidence="1">Uncharacterized protein</fullName>
    </submittedName>
</protein>
<dbReference type="EMBL" id="JASUXU010000176">
    <property type="protein sequence ID" value="KAK0302653.1"/>
    <property type="molecule type" value="Genomic_DNA"/>
</dbReference>
<dbReference type="AlphaFoldDB" id="A0AAN6F3I2"/>
<reference evidence="1" key="1">
    <citation type="submission" date="2021-12" db="EMBL/GenBank/DDBJ databases">
        <title>Black yeast isolated from Biological Soil Crust.</title>
        <authorList>
            <person name="Kurbessoian T."/>
        </authorList>
    </citation>
    <scope>NUCLEOTIDE SEQUENCE</scope>
    <source>
        <strain evidence="1">CCFEE 5208</strain>
    </source>
</reference>
<dbReference type="Proteomes" id="UP001168146">
    <property type="component" value="Unassembled WGS sequence"/>
</dbReference>
<organism evidence="1 2">
    <name type="scientific">Friedmanniomyces endolithicus</name>
    <dbReference type="NCBI Taxonomy" id="329885"/>
    <lineage>
        <taxon>Eukaryota</taxon>
        <taxon>Fungi</taxon>
        <taxon>Dikarya</taxon>
        <taxon>Ascomycota</taxon>
        <taxon>Pezizomycotina</taxon>
        <taxon>Dothideomycetes</taxon>
        <taxon>Dothideomycetidae</taxon>
        <taxon>Mycosphaerellales</taxon>
        <taxon>Teratosphaeriaceae</taxon>
        <taxon>Friedmanniomyces</taxon>
    </lineage>
</organism>
<evidence type="ECO:0000313" key="2">
    <source>
        <dbReference type="Proteomes" id="UP001168146"/>
    </source>
</evidence>
<gene>
    <name evidence="1" type="ORF">LTR82_017795</name>
</gene>